<keyword evidence="1" id="KW-0812">Transmembrane</keyword>
<name>A0AA39XBU1_9PEZI</name>
<evidence type="ECO:0000313" key="3">
    <source>
        <dbReference type="Proteomes" id="UP001174934"/>
    </source>
</evidence>
<dbReference type="AlphaFoldDB" id="A0AA39XBU1"/>
<evidence type="ECO:0000313" key="2">
    <source>
        <dbReference type="EMBL" id="KAK0631052.1"/>
    </source>
</evidence>
<gene>
    <name evidence="2" type="ORF">B0T17DRAFT_488754</name>
</gene>
<proteinExistence type="predicted"/>
<feature type="transmembrane region" description="Helical" evidence="1">
    <location>
        <begin position="21"/>
        <end position="44"/>
    </location>
</feature>
<comment type="caution">
    <text evidence="2">The sequence shown here is derived from an EMBL/GenBank/DDBJ whole genome shotgun (WGS) entry which is preliminary data.</text>
</comment>
<sequence>MAVTSAVSDLVKSVAELFSSLVGAVYTIVHTFFAGILHLFSGFFAFIGDIFAGVLDLVGGLGKFITGNIVILGILAIGVYGYFHFTQQGQLQGRQSAKKIN</sequence>
<keyword evidence="3" id="KW-1185">Reference proteome</keyword>
<accession>A0AA39XBU1</accession>
<evidence type="ECO:0000256" key="1">
    <source>
        <dbReference type="SAM" id="Phobius"/>
    </source>
</evidence>
<keyword evidence="1" id="KW-0472">Membrane</keyword>
<dbReference type="Proteomes" id="UP001174934">
    <property type="component" value="Unassembled WGS sequence"/>
</dbReference>
<organism evidence="2 3">
    <name type="scientific">Bombardia bombarda</name>
    <dbReference type="NCBI Taxonomy" id="252184"/>
    <lineage>
        <taxon>Eukaryota</taxon>
        <taxon>Fungi</taxon>
        <taxon>Dikarya</taxon>
        <taxon>Ascomycota</taxon>
        <taxon>Pezizomycotina</taxon>
        <taxon>Sordariomycetes</taxon>
        <taxon>Sordariomycetidae</taxon>
        <taxon>Sordariales</taxon>
        <taxon>Lasiosphaeriaceae</taxon>
        <taxon>Bombardia</taxon>
    </lineage>
</organism>
<feature type="transmembrane region" description="Helical" evidence="1">
    <location>
        <begin position="64"/>
        <end position="85"/>
    </location>
</feature>
<keyword evidence="1" id="KW-1133">Transmembrane helix</keyword>
<reference evidence="2" key="1">
    <citation type="submission" date="2023-06" db="EMBL/GenBank/DDBJ databases">
        <title>Genome-scale phylogeny and comparative genomics of the fungal order Sordariales.</title>
        <authorList>
            <consortium name="Lawrence Berkeley National Laboratory"/>
            <person name="Hensen N."/>
            <person name="Bonometti L."/>
            <person name="Westerberg I."/>
            <person name="Brannstrom I.O."/>
            <person name="Guillou S."/>
            <person name="Cros-Aarteil S."/>
            <person name="Calhoun S."/>
            <person name="Haridas S."/>
            <person name="Kuo A."/>
            <person name="Mondo S."/>
            <person name="Pangilinan J."/>
            <person name="Riley R."/>
            <person name="LaButti K."/>
            <person name="Andreopoulos B."/>
            <person name="Lipzen A."/>
            <person name="Chen C."/>
            <person name="Yanf M."/>
            <person name="Daum C."/>
            <person name="Ng V."/>
            <person name="Clum A."/>
            <person name="Steindorff A."/>
            <person name="Ohm R."/>
            <person name="Martin F."/>
            <person name="Silar P."/>
            <person name="Natvig D."/>
            <person name="Lalanne C."/>
            <person name="Gautier V."/>
            <person name="Ament-velasquez S.L."/>
            <person name="Kruys A."/>
            <person name="Hutchinson M.I."/>
            <person name="Powell A.J."/>
            <person name="Barry K."/>
            <person name="Miller A.N."/>
            <person name="Grigoriev I.V."/>
            <person name="Debuchy R."/>
            <person name="Gladieux P."/>
            <person name="Thoren M.H."/>
            <person name="Johannesson H."/>
        </authorList>
    </citation>
    <scope>NUCLEOTIDE SEQUENCE</scope>
    <source>
        <strain evidence="2">SMH3391-2</strain>
    </source>
</reference>
<protein>
    <submittedName>
        <fullName evidence="2">Uncharacterized protein</fullName>
    </submittedName>
</protein>
<dbReference type="EMBL" id="JAULSR010000002">
    <property type="protein sequence ID" value="KAK0631052.1"/>
    <property type="molecule type" value="Genomic_DNA"/>
</dbReference>